<gene>
    <name evidence="12" type="ORF">RD792_018093</name>
</gene>
<name>A0ABR0DV36_9LAMI</name>
<evidence type="ECO:0000256" key="10">
    <source>
        <dbReference type="SAM" id="Phobius"/>
    </source>
</evidence>
<evidence type="ECO:0000313" key="13">
    <source>
        <dbReference type="Proteomes" id="UP001291926"/>
    </source>
</evidence>
<dbReference type="SUPFAM" id="SSF56112">
    <property type="entry name" value="Protein kinase-like (PK-like)"/>
    <property type="match status" value="1"/>
</dbReference>
<dbReference type="Pfam" id="PF00069">
    <property type="entry name" value="Pkinase"/>
    <property type="match status" value="1"/>
</dbReference>
<keyword evidence="5" id="KW-0732">Signal</keyword>
<evidence type="ECO:0000256" key="5">
    <source>
        <dbReference type="ARBA" id="ARBA00022729"/>
    </source>
</evidence>
<evidence type="ECO:0000256" key="8">
    <source>
        <dbReference type="ARBA" id="ARBA00023136"/>
    </source>
</evidence>
<keyword evidence="6" id="KW-0677">Repeat</keyword>
<dbReference type="Gene3D" id="3.30.200.20">
    <property type="entry name" value="Phosphorylase Kinase, domain 1"/>
    <property type="match status" value="1"/>
</dbReference>
<keyword evidence="3" id="KW-0433">Leucine-rich repeat</keyword>
<evidence type="ECO:0000256" key="3">
    <source>
        <dbReference type="ARBA" id="ARBA00022614"/>
    </source>
</evidence>
<dbReference type="InterPro" id="IPR032675">
    <property type="entry name" value="LRR_dom_sf"/>
</dbReference>
<dbReference type="PROSITE" id="PS00108">
    <property type="entry name" value="PROTEIN_KINASE_ST"/>
    <property type="match status" value="1"/>
</dbReference>
<dbReference type="Pfam" id="PF08263">
    <property type="entry name" value="LRRNT_2"/>
    <property type="match status" value="1"/>
</dbReference>
<dbReference type="InterPro" id="IPR055414">
    <property type="entry name" value="LRR_R13L4/SHOC2-like"/>
</dbReference>
<keyword evidence="7 10" id="KW-1133">Transmembrane helix</keyword>
<dbReference type="Pfam" id="PF00560">
    <property type="entry name" value="LRR_1"/>
    <property type="match status" value="3"/>
</dbReference>
<dbReference type="InterPro" id="IPR008271">
    <property type="entry name" value="Ser/Thr_kinase_AS"/>
</dbReference>
<dbReference type="SMART" id="SM00369">
    <property type="entry name" value="LRR_TYP"/>
    <property type="match status" value="12"/>
</dbReference>
<keyword evidence="9" id="KW-0325">Glycoprotein</keyword>
<dbReference type="PANTHER" id="PTHR48056:SF73">
    <property type="entry name" value="LRR RECEPTOR-LIKE SERINE_THREONINE-PROTEIN KINASE EFR"/>
    <property type="match status" value="1"/>
</dbReference>
<dbReference type="PROSITE" id="PS50011">
    <property type="entry name" value="PROTEIN_KINASE_DOM"/>
    <property type="match status" value="1"/>
</dbReference>
<accession>A0ABR0DV36</accession>
<evidence type="ECO:0000256" key="9">
    <source>
        <dbReference type="ARBA" id="ARBA00023180"/>
    </source>
</evidence>
<dbReference type="InterPro" id="IPR011009">
    <property type="entry name" value="Kinase-like_dom_sf"/>
</dbReference>
<dbReference type="PRINTS" id="PR00019">
    <property type="entry name" value="LEURICHRPT"/>
</dbReference>
<evidence type="ECO:0000256" key="6">
    <source>
        <dbReference type="ARBA" id="ARBA00022737"/>
    </source>
</evidence>
<evidence type="ECO:0000313" key="12">
    <source>
        <dbReference type="EMBL" id="KAK4493077.1"/>
    </source>
</evidence>
<feature type="transmembrane region" description="Helical" evidence="10">
    <location>
        <begin position="721"/>
        <end position="742"/>
    </location>
</feature>
<proteinExistence type="inferred from homology"/>
<evidence type="ECO:0000256" key="1">
    <source>
        <dbReference type="ARBA" id="ARBA00004167"/>
    </source>
</evidence>
<dbReference type="InterPro" id="IPR003591">
    <property type="entry name" value="Leu-rich_rpt_typical-subtyp"/>
</dbReference>
<evidence type="ECO:0000256" key="7">
    <source>
        <dbReference type="ARBA" id="ARBA00022989"/>
    </source>
</evidence>
<dbReference type="InterPro" id="IPR050647">
    <property type="entry name" value="Plant_LRR-RLKs"/>
</dbReference>
<evidence type="ECO:0000256" key="4">
    <source>
        <dbReference type="ARBA" id="ARBA00022692"/>
    </source>
</evidence>
<reference evidence="12 13" key="1">
    <citation type="journal article" date="2023" name="bioRxiv">
        <title>Genome report: Whole genome sequence and annotation of Penstemon davidsonii.</title>
        <authorList>
            <person name="Ostevik K.L."/>
            <person name="Alabady M."/>
            <person name="Zhang M."/>
            <person name="Rausher M.D."/>
        </authorList>
    </citation>
    <scope>NUCLEOTIDE SEQUENCE [LARGE SCALE GENOMIC DNA]</scope>
    <source>
        <strain evidence="12">DNT005</strain>
        <tissue evidence="12">Whole leaf</tissue>
    </source>
</reference>
<dbReference type="EMBL" id="JAYDYQ010000934">
    <property type="protein sequence ID" value="KAK4493077.1"/>
    <property type="molecule type" value="Genomic_DNA"/>
</dbReference>
<keyword evidence="4 10" id="KW-0812">Transmembrane</keyword>
<feature type="domain" description="Protein kinase" evidence="11">
    <location>
        <begin position="779"/>
        <end position="1055"/>
    </location>
</feature>
<dbReference type="SUPFAM" id="SSF52047">
    <property type="entry name" value="RNI-like"/>
    <property type="match status" value="1"/>
</dbReference>
<dbReference type="SMART" id="SM00220">
    <property type="entry name" value="S_TKc"/>
    <property type="match status" value="1"/>
</dbReference>
<dbReference type="Proteomes" id="UP001291926">
    <property type="component" value="Unassembled WGS sequence"/>
</dbReference>
<dbReference type="SMART" id="SM00365">
    <property type="entry name" value="LRR_SD22"/>
    <property type="match status" value="4"/>
</dbReference>
<dbReference type="PANTHER" id="PTHR48056">
    <property type="entry name" value="LRR RECEPTOR-LIKE SERINE/THREONINE-PROTEIN KINASE-RELATED"/>
    <property type="match status" value="1"/>
</dbReference>
<dbReference type="InterPro" id="IPR000719">
    <property type="entry name" value="Prot_kinase_dom"/>
</dbReference>
<dbReference type="InterPro" id="IPR001611">
    <property type="entry name" value="Leu-rich_rpt"/>
</dbReference>
<dbReference type="Pfam" id="PF23598">
    <property type="entry name" value="LRR_14"/>
    <property type="match status" value="1"/>
</dbReference>
<dbReference type="Gene3D" id="1.10.510.10">
    <property type="entry name" value="Transferase(Phosphotransferase) domain 1"/>
    <property type="match status" value="1"/>
</dbReference>
<dbReference type="PROSITE" id="PS51450">
    <property type="entry name" value="LRR"/>
    <property type="match status" value="1"/>
</dbReference>
<comment type="subcellular location">
    <subcellularLocation>
        <location evidence="1">Membrane</location>
        <topology evidence="1">Single-pass membrane protein</topology>
    </subcellularLocation>
</comment>
<dbReference type="Gene3D" id="3.80.10.10">
    <property type="entry name" value="Ribonuclease Inhibitor"/>
    <property type="match status" value="4"/>
</dbReference>
<dbReference type="SUPFAM" id="SSF52058">
    <property type="entry name" value="L domain-like"/>
    <property type="match status" value="1"/>
</dbReference>
<evidence type="ECO:0000259" key="11">
    <source>
        <dbReference type="PROSITE" id="PS50011"/>
    </source>
</evidence>
<keyword evidence="13" id="KW-1185">Reference proteome</keyword>
<organism evidence="12 13">
    <name type="scientific">Penstemon davidsonii</name>
    <dbReference type="NCBI Taxonomy" id="160366"/>
    <lineage>
        <taxon>Eukaryota</taxon>
        <taxon>Viridiplantae</taxon>
        <taxon>Streptophyta</taxon>
        <taxon>Embryophyta</taxon>
        <taxon>Tracheophyta</taxon>
        <taxon>Spermatophyta</taxon>
        <taxon>Magnoliopsida</taxon>
        <taxon>eudicotyledons</taxon>
        <taxon>Gunneridae</taxon>
        <taxon>Pentapetalae</taxon>
        <taxon>asterids</taxon>
        <taxon>lamiids</taxon>
        <taxon>Lamiales</taxon>
        <taxon>Plantaginaceae</taxon>
        <taxon>Cheloneae</taxon>
        <taxon>Penstemon</taxon>
    </lineage>
</organism>
<dbReference type="Pfam" id="PF13855">
    <property type="entry name" value="LRR_8"/>
    <property type="match status" value="3"/>
</dbReference>
<sequence length="1066" mass="118796">MGKVATSKLIFLGALYLMMTQIWLVSSFNMSTDESSLLSLKAQINYDPNNIMAKNWSQGSSFCTWIGVTCSRRRPRVTGLDLYNMSLQGAIANEIGNLSFLRYLNISNNSFSGEIPYEIGHLRRLRVLKISYNQLGGQIPLSFGLLTNLEILNLLGNNLIGTIPWSIFNLSSLQRIGLSRNHLSGTLPSSICHHLPKLKILRLSDNQLGGNIPRSLTTCAELNEIYMSYNNFTGNIPRQIGNLSQLQIIALGRNNLTGTIPISISNMSNLEIFDLASNSFYGPIFSEMGSLFNLTWLQLSGNKLDGDVPQSIFNLSRLELVSLAFNELSGNLPFSIGKGLPHLSELYLERNRFSGRIPDSISNVSKLIKLDIGDNLFSGHLPITLGNLQELQYLGLGGNQFTNDLSIPEQDFLTSLTKCKYIDTIVASDNLITGVIPKSLGSGNLSFLYYLQIFNCKLRGPIPNEIGNLSSLMWLSLGDNGFNGVIPESLGKLRSLQKLTIYNSKLQGPMAHSFCDMRNLYYLSLSGNKLYGQLPSCLGDFTSLREIYLADNSFNSIPTTFWSNKLIQKIDLSNNFFEGLMSPQIGNMKSAMEISLSGNQFSGRIPSSIEQLQFLTYLDLSNNKLDGQIPPSFASLKELEHLDISHNNISGSIPRSLENLANLGYFNVSFNELSGEIPDGGPFKNFTTDFFINNKALCGGSRFKVEVCKKNEHSSSVKNKVLSYILPTIAIVLVAITIVIFFTRHRRGESLVSPLLNMPLRLVYERISYFEIVRATRNFDADNLIGRGGLALVYKGIFSGEMTAAVKVFNLDVQSAFKSFDTECQIMRNIRHKNLVKVITSCSNFDFKALVMEYMPNGNLEKWLYSPNSSSNIGQRLGIMIDVASALEYLHQGCSFPIVHCDIKPSNILLDKDMIACVGDFGISKLLMKDQNTPQTTTLGTIGYMAPEYGSIGLVTTMVDAYSFGILLMEMFTRKSPTDEMFFGELTMRRWVFESFPNTTMHIIDAELLKEDERTISLKHQKSLTSIMGLALECTADVPEERLDMKVVLKRLKMIKSELTNGRGHN</sequence>
<keyword evidence="8 10" id="KW-0472">Membrane</keyword>
<comment type="similarity">
    <text evidence="2">Belongs to the protein kinase superfamily. Ser/Thr protein kinase family.</text>
</comment>
<evidence type="ECO:0000256" key="2">
    <source>
        <dbReference type="ARBA" id="ARBA00008684"/>
    </source>
</evidence>
<dbReference type="InterPro" id="IPR013210">
    <property type="entry name" value="LRR_N_plant-typ"/>
</dbReference>
<comment type="caution">
    <text evidence="12">The sequence shown here is derived from an EMBL/GenBank/DDBJ whole genome shotgun (WGS) entry which is preliminary data.</text>
</comment>
<protein>
    <recommendedName>
        <fullName evidence="11">Protein kinase domain-containing protein</fullName>
    </recommendedName>
</protein>